<proteinExistence type="predicted"/>
<feature type="non-terminal residue" evidence="2">
    <location>
        <position position="50"/>
    </location>
</feature>
<feature type="region of interest" description="Disordered" evidence="1">
    <location>
        <begin position="29"/>
        <end position="50"/>
    </location>
</feature>
<dbReference type="EMBL" id="JAHRHJ020000002">
    <property type="protein sequence ID" value="KAH9325121.1"/>
    <property type="molecule type" value="Genomic_DNA"/>
</dbReference>
<keyword evidence="3" id="KW-1185">Reference proteome</keyword>
<name>A0AA38GLX2_TAXCH</name>
<gene>
    <name evidence="2" type="ORF">KI387_005299</name>
</gene>
<dbReference type="Proteomes" id="UP000824469">
    <property type="component" value="Unassembled WGS sequence"/>
</dbReference>
<evidence type="ECO:0000313" key="2">
    <source>
        <dbReference type="EMBL" id="KAH9325121.1"/>
    </source>
</evidence>
<reference evidence="2 3" key="1">
    <citation type="journal article" date="2021" name="Nat. Plants">
        <title>The Taxus genome provides insights into paclitaxel biosynthesis.</title>
        <authorList>
            <person name="Xiong X."/>
            <person name="Gou J."/>
            <person name="Liao Q."/>
            <person name="Li Y."/>
            <person name="Zhou Q."/>
            <person name="Bi G."/>
            <person name="Li C."/>
            <person name="Du R."/>
            <person name="Wang X."/>
            <person name="Sun T."/>
            <person name="Guo L."/>
            <person name="Liang H."/>
            <person name="Lu P."/>
            <person name="Wu Y."/>
            <person name="Zhang Z."/>
            <person name="Ro D.K."/>
            <person name="Shang Y."/>
            <person name="Huang S."/>
            <person name="Yan J."/>
        </authorList>
    </citation>
    <scope>NUCLEOTIDE SEQUENCE [LARGE SCALE GENOMIC DNA]</scope>
    <source>
        <strain evidence="2">Ta-2019</strain>
    </source>
</reference>
<evidence type="ECO:0000256" key="1">
    <source>
        <dbReference type="SAM" id="MobiDB-lite"/>
    </source>
</evidence>
<accession>A0AA38GLX2</accession>
<dbReference type="AlphaFoldDB" id="A0AA38GLX2"/>
<feature type="compositionally biased region" description="Basic and acidic residues" evidence="1">
    <location>
        <begin position="29"/>
        <end position="40"/>
    </location>
</feature>
<sequence>MPIDPKTKYKSKSRDQIELKESTIFKASTEAREAHGRDEEFTLQAYEEET</sequence>
<comment type="caution">
    <text evidence="2">The sequence shown here is derived from an EMBL/GenBank/DDBJ whole genome shotgun (WGS) entry which is preliminary data.</text>
</comment>
<organism evidence="2 3">
    <name type="scientific">Taxus chinensis</name>
    <name type="common">Chinese yew</name>
    <name type="synonym">Taxus wallichiana var. chinensis</name>
    <dbReference type="NCBI Taxonomy" id="29808"/>
    <lineage>
        <taxon>Eukaryota</taxon>
        <taxon>Viridiplantae</taxon>
        <taxon>Streptophyta</taxon>
        <taxon>Embryophyta</taxon>
        <taxon>Tracheophyta</taxon>
        <taxon>Spermatophyta</taxon>
        <taxon>Pinopsida</taxon>
        <taxon>Pinidae</taxon>
        <taxon>Conifers II</taxon>
        <taxon>Cupressales</taxon>
        <taxon>Taxaceae</taxon>
        <taxon>Taxus</taxon>
    </lineage>
</organism>
<protein>
    <submittedName>
        <fullName evidence="2">Uncharacterized protein</fullName>
    </submittedName>
</protein>
<evidence type="ECO:0000313" key="3">
    <source>
        <dbReference type="Proteomes" id="UP000824469"/>
    </source>
</evidence>